<feature type="transmembrane region" description="Helical" evidence="6">
    <location>
        <begin position="130"/>
        <end position="152"/>
    </location>
</feature>
<evidence type="ECO:0000259" key="7">
    <source>
        <dbReference type="PROSITE" id="PS50850"/>
    </source>
</evidence>
<organism evidence="8 9">
    <name type="scientific">Falsiroseomonas frigidaquae</name>
    <dbReference type="NCBI Taxonomy" id="487318"/>
    <lineage>
        <taxon>Bacteria</taxon>
        <taxon>Pseudomonadati</taxon>
        <taxon>Pseudomonadota</taxon>
        <taxon>Alphaproteobacteria</taxon>
        <taxon>Acetobacterales</taxon>
        <taxon>Roseomonadaceae</taxon>
        <taxon>Falsiroseomonas</taxon>
    </lineage>
</organism>
<dbReference type="Pfam" id="PF07690">
    <property type="entry name" value="MFS_1"/>
    <property type="match status" value="1"/>
</dbReference>
<evidence type="ECO:0000313" key="8">
    <source>
        <dbReference type="EMBL" id="NKE48688.1"/>
    </source>
</evidence>
<evidence type="ECO:0000256" key="2">
    <source>
        <dbReference type="ARBA" id="ARBA00022475"/>
    </source>
</evidence>
<feature type="transmembrane region" description="Helical" evidence="6">
    <location>
        <begin position="231"/>
        <end position="251"/>
    </location>
</feature>
<accession>A0ABX1F8H1</accession>
<feature type="transmembrane region" description="Helical" evidence="6">
    <location>
        <begin position="95"/>
        <end position="118"/>
    </location>
</feature>
<feature type="transmembrane region" description="Helical" evidence="6">
    <location>
        <begin position="69"/>
        <end position="89"/>
    </location>
</feature>
<name>A0ABX1F8H1_9PROT</name>
<evidence type="ECO:0000256" key="5">
    <source>
        <dbReference type="ARBA" id="ARBA00023136"/>
    </source>
</evidence>
<feature type="transmembrane region" description="Helical" evidence="6">
    <location>
        <begin position="348"/>
        <end position="374"/>
    </location>
</feature>
<dbReference type="PROSITE" id="PS50850">
    <property type="entry name" value="MFS"/>
    <property type="match status" value="1"/>
</dbReference>
<feature type="transmembrane region" description="Helical" evidence="6">
    <location>
        <begin position="263"/>
        <end position="281"/>
    </location>
</feature>
<dbReference type="InterPro" id="IPR036259">
    <property type="entry name" value="MFS_trans_sf"/>
</dbReference>
<feature type="transmembrane region" description="Helical" evidence="6">
    <location>
        <begin position="198"/>
        <end position="219"/>
    </location>
</feature>
<feature type="transmembrane region" description="Helical" evidence="6">
    <location>
        <begin position="45"/>
        <end position="62"/>
    </location>
</feature>
<evidence type="ECO:0000256" key="6">
    <source>
        <dbReference type="SAM" id="Phobius"/>
    </source>
</evidence>
<dbReference type="SUPFAM" id="SSF103473">
    <property type="entry name" value="MFS general substrate transporter"/>
    <property type="match status" value="1"/>
</dbReference>
<feature type="transmembrane region" description="Helical" evidence="6">
    <location>
        <begin position="324"/>
        <end position="342"/>
    </location>
</feature>
<evidence type="ECO:0000256" key="3">
    <source>
        <dbReference type="ARBA" id="ARBA00022692"/>
    </source>
</evidence>
<dbReference type="PANTHER" id="PTHR43124">
    <property type="entry name" value="PURINE EFFLUX PUMP PBUE"/>
    <property type="match status" value="1"/>
</dbReference>
<dbReference type="EMBL" id="JAAVTX010000013">
    <property type="protein sequence ID" value="NKE48688.1"/>
    <property type="molecule type" value="Genomic_DNA"/>
</dbReference>
<comment type="caution">
    <text evidence="8">The sequence shown here is derived from an EMBL/GenBank/DDBJ whole genome shotgun (WGS) entry which is preliminary data.</text>
</comment>
<gene>
    <name evidence="8" type="ORF">HB662_28240</name>
</gene>
<dbReference type="InterPro" id="IPR020846">
    <property type="entry name" value="MFS_dom"/>
</dbReference>
<protein>
    <submittedName>
        <fullName evidence="8">MFS transporter</fullName>
    </submittedName>
</protein>
<feature type="domain" description="Major facilitator superfamily (MFS) profile" evidence="7">
    <location>
        <begin position="1"/>
        <end position="381"/>
    </location>
</feature>
<keyword evidence="2" id="KW-1003">Cell membrane</keyword>
<keyword evidence="9" id="KW-1185">Reference proteome</keyword>
<reference evidence="8 9" key="1">
    <citation type="submission" date="2020-03" db="EMBL/GenBank/DDBJ databases">
        <title>Roseomonas selenitidurans sp. nov. isolated from soil.</title>
        <authorList>
            <person name="Liu H."/>
        </authorList>
    </citation>
    <scope>NUCLEOTIDE SEQUENCE [LARGE SCALE GENOMIC DNA]</scope>
    <source>
        <strain evidence="8 9">JCM 15073</strain>
    </source>
</reference>
<feature type="transmembrane region" description="Helical" evidence="6">
    <location>
        <begin position="287"/>
        <end position="312"/>
    </location>
</feature>
<keyword evidence="3 6" id="KW-0812">Transmembrane</keyword>
<evidence type="ECO:0000256" key="4">
    <source>
        <dbReference type="ARBA" id="ARBA00022989"/>
    </source>
</evidence>
<evidence type="ECO:0000256" key="1">
    <source>
        <dbReference type="ARBA" id="ARBA00004651"/>
    </source>
</evidence>
<dbReference type="InterPro" id="IPR050189">
    <property type="entry name" value="MFS_Efflux_Transporters"/>
</dbReference>
<dbReference type="Gene3D" id="1.20.1250.20">
    <property type="entry name" value="MFS general substrate transporter like domains"/>
    <property type="match status" value="1"/>
</dbReference>
<dbReference type="Proteomes" id="UP000765160">
    <property type="component" value="Unassembled WGS sequence"/>
</dbReference>
<sequence>MDRRVWLLTGAQFAAATGAYAFTGLIARMAEDLGVSLATAGQLAASYALTFAIAGPPIAALTARVDRRLLLAVGLGLIALLNLATAAVPDFATALALRVVTALAAALVLPAVAASMLVPAAQRGRAIATVMAGLTLAFSFGIPLGTAIGGALGWRATFVFSGSLAAVAAMAVWLGLPRLPSTDRGGAGSLRMALRPDIIAVLGTSLLAFAGLFCIAAYLGPIVTATTRIEGSGIGAVQVFVGLGSLLGIGLGGRLADDGGARVPVALFLVLTLALLGYSALLAQSPALWHVAPLSLLVFAGSASLFALAPLVQARLMGLAPQDRSVALALNGAFILAGQGSGAAYGGVVIAAVGLAWTGLAGAMLALAGAALALRAFRAPR</sequence>
<feature type="transmembrane region" description="Helical" evidence="6">
    <location>
        <begin position="158"/>
        <end position="177"/>
    </location>
</feature>
<evidence type="ECO:0000313" key="9">
    <source>
        <dbReference type="Proteomes" id="UP000765160"/>
    </source>
</evidence>
<comment type="subcellular location">
    <subcellularLocation>
        <location evidence="1">Cell membrane</location>
        <topology evidence="1">Multi-pass membrane protein</topology>
    </subcellularLocation>
</comment>
<proteinExistence type="predicted"/>
<dbReference type="PANTHER" id="PTHR43124:SF10">
    <property type="entry name" value="PURINE EFFLUX PUMP PBUE"/>
    <property type="match status" value="1"/>
</dbReference>
<dbReference type="RefSeq" id="WP_168055328.1">
    <property type="nucleotide sequence ID" value="NZ_JAATJR010000013.1"/>
</dbReference>
<dbReference type="InterPro" id="IPR001958">
    <property type="entry name" value="Tet-R_TetA/multi-R_MdtG-like"/>
</dbReference>
<dbReference type="InterPro" id="IPR011701">
    <property type="entry name" value="MFS"/>
</dbReference>
<dbReference type="PRINTS" id="PR01035">
    <property type="entry name" value="TCRTETA"/>
</dbReference>
<keyword evidence="4 6" id="KW-1133">Transmembrane helix</keyword>
<keyword evidence="5 6" id="KW-0472">Membrane</keyword>